<dbReference type="Proteomes" id="UP000324241">
    <property type="component" value="Unassembled WGS sequence"/>
</dbReference>
<sequence length="326" mass="36417">MRVFGPGANGQLKTLFKNVNEASINHSLLGLMHDSQCFAKFITRFEALFAPCFVYRAFGASIIRDRGNAHFDLFQLTSGAKGQGISDKISRKLPGTRTIDDAIENIAGICINHIEEPIPGKQTSIIDVYEHAIAAVVASEVMEGYKQFEKSVGLSYETIQSEVKNEAKLLVEINDILDEVGMIRNVLSAQKYFMQLEENASRVQRLLTTLLKIRQREAVIDEARENSRQTHVLFIFTVITALFVPLSFTEQLLALPIREYGDEFPAMLVVQIAVVSSAALKSRDRVSEWVSARGDRRATVHPIQHDWVISQAAVDSFVSTSFRVPT</sequence>
<comment type="caution">
    <text evidence="1">The sequence shown here is derived from an EMBL/GenBank/DDBJ whole genome shotgun (WGS) entry which is preliminary data.</text>
</comment>
<dbReference type="VEuPathDB" id="FungiDB:EYZ11_013263"/>
<protein>
    <submittedName>
        <fullName evidence="1">Uncharacterized protein</fullName>
    </submittedName>
</protein>
<proteinExistence type="predicted"/>
<dbReference type="OrthoDB" id="4483578at2759"/>
<organism evidence="1 2">
    <name type="scientific">Aspergillus tanneri</name>
    <dbReference type="NCBI Taxonomy" id="1220188"/>
    <lineage>
        <taxon>Eukaryota</taxon>
        <taxon>Fungi</taxon>
        <taxon>Dikarya</taxon>
        <taxon>Ascomycota</taxon>
        <taxon>Pezizomycotina</taxon>
        <taxon>Eurotiomycetes</taxon>
        <taxon>Eurotiomycetidae</taxon>
        <taxon>Eurotiales</taxon>
        <taxon>Aspergillaceae</taxon>
        <taxon>Aspergillus</taxon>
        <taxon>Aspergillus subgen. Circumdati</taxon>
    </lineage>
</organism>
<evidence type="ECO:0000313" key="1">
    <source>
        <dbReference type="EMBL" id="KAA8646728.1"/>
    </source>
</evidence>
<reference evidence="1 2" key="1">
    <citation type="submission" date="2019-08" db="EMBL/GenBank/DDBJ databases">
        <title>The genome sequence of a newly discovered highly antifungal drug resistant Aspergillus species, Aspergillus tanneri NIH 1004.</title>
        <authorList>
            <person name="Mounaud S."/>
            <person name="Singh I."/>
            <person name="Joardar V."/>
            <person name="Pakala S."/>
            <person name="Pakala S."/>
            <person name="Venepally P."/>
            <person name="Chung J.K."/>
            <person name="Losada L."/>
            <person name="Nierman W.C."/>
        </authorList>
    </citation>
    <scope>NUCLEOTIDE SEQUENCE [LARGE SCALE GENOMIC DNA]</scope>
    <source>
        <strain evidence="1 2">NIH1004</strain>
    </source>
</reference>
<dbReference type="EMBL" id="QUQM01000004">
    <property type="protein sequence ID" value="KAA8646728.1"/>
    <property type="molecule type" value="Genomic_DNA"/>
</dbReference>
<dbReference type="AlphaFoldDB" id="A0A5M9MID3"/>
<name>A0A5M9MID3_9EURO</name>
<dbReference type="GeneID" id="54328105"/>
<dbReference type="RefSeq" id="XP_033426089.1">
    <property type="nucleotide sequence ID" value="XM_033570057.1"/>
</dbReference>
<evidence type="ECO:0000313" key="2">
    <source>
        <dbReference type="Proteomes" id="UP000324241"/>
    </source>
</evidence>
<gene>
    <name evidence="1" type="ORF">ATNIH1004_005403</name>
</gene>
<accession>A0A5M9MID3</accession>